<evidence type="ECO:0000313" key="1">
    <source>
        <dbReference type="EMBL" id="EKN41248.1"/>
    </source>
</evidence>
<comment type="caution">
    <text evidence="1">The sequence shown here is derived from an EMBL/GenBank/DDBJ whole genome shotgun (WGS) entry which is preliminary data.</text>
</comment>
<gene>
    <name evidence="1" type="ORF">CFSAN001627_14413</name>
</gene>
<dbReference type="EMBL" id="AMXI01000866">
    <property type="protein sequence ID" value="EKN41248.1"/>
    <property type="molecule type" value="Genomic_DNA"/>
</dbReference>
<accession>M1ZWF3</accession>
<dbReference type="AlphaFoldDB" id="M1ZWF3"/>
<name>M1ZWF3_CLOBO</name>
<organism evidence="1 2">
    <name type="scientific">Clostridium botulinum CFSAN001627</name>
    <dbReference type="NCBI Taxonomy" id="1232189"/>
    <lineage>
        <taxon>Bacteria</taxon>
        <taxon>Bacillati</taxon>
        <taxon>Bacillota</taxon>
        <taxon>Clostridia</taxon>
        <taxon>Eubacteriales</taxon>
        <taxon>Clostridiaceae</taxon>
        <taxon>Clostridium</taxon>
    </lineage>
</organism>
<dbReference type="PROSITE" id="PS51257">
    <property type="entry name" value="PROKAR_LIPOPROTEIN"/>
    <property type="match status" value="1"/>
</dbReference>
<dbReference type="Proteomes" id="UP000011944">
    <property type="component" value="Unassembled WGS sequence"/>
</dbReference>
<dbReference type="PATRIC" id="fig|1232189.3.peg.2274"/>
<proteinExistence type="predicted"/>
<reference evidence="1 2" key="2">
    <citation type="submission" date="2013-03" db="EMBL/GenBank/DDBJ databases">
        <title>Diversity in Clostridium botulinum.</title>
        <authorList>
            <person name="Timme R.E."/>
            <person name="Allard M."/>
            <person name="Luo Y."/>
            <person name="Strain E."/>
            <person name="Gonzalez-Escalona N."/>
            <person name="Brown E."/>
        </authorList>
    </citation>
    <scope>NUCLEOTIDE SEQUENCE [LARGE SCALE GENOMIC DNA]</scope>
    <source>
        <strain evidence="1 2">CFSAN001627</strain>
    </source>
</reference>
<keyword evidence="1" id="KW-0449">Lipoprotein</keyword>
<evidence type="ECO:0000313" key="2">
    <source>
        <dbReference type="Proteomes" id="UP000011944"/>
    </source>
</evidence>
<reference evidence="1 2" key="1">
    <citation type="submission" date="2012-10" db="EMBL/GenBank/DDBJ databases">
        <authorList>
            <person name="Strain E.A."/>
            <person name="Brown E."/>
            <person name="Allard M.W."/>
            <person name="Gonzalez-Escalona N."/>
            <person name="Timme R."/>
        </authorList>
    </citation>
    <scope>NUCLEOTIDE SEQUENCE [LARGE SCALE GENOMIC DNA]</scope>
    <source>
        <strain evidence="1 2">CFSAN001627</strain>
    </source>
</reference>
<protein>
    <submittedName>
        <fullName evidence="1">Putative lipoprotein</fullName>
    </submittedName>
</protein>
<sequence>MKSIFKKLIPIIFIAILSISLTGCSPKPDETVKGFLELLSNKILKRHLHL</sequence>